<dbReference type="EMBL" id="FRAG01000031">
    <property type="protein sequence ID" value="SHK16242.1"/>
    <property type="molecule type" value="Genomic_DNA"/>
</dbReference>
<proteinExistence type="predicted"/>
<evidence type="ECO:0000313" key="1">
    <source>
        <dbReference type="EMBL" id="SHK16242.1"/>
    </source>
</evidence>
<accession>A0A1M6Q7K7</accession>
<dbReference type="AlphaFoldDB" id="A0A1M6Q7K7"/>
<sequence length="40" mass="4876">MFKKMFRMRNVECLNVYKKVLRVFKIIETDSISNIQHTTL</sequence>
<organism evidence="1 2">
    <name type="scientific">Paramaledivibacter caminithermalis (strain DSM 15212 / CIP 107654 / DViRD3)</name>
    <name type="common">Clostridium caminithermale</name>
    <dbReference type="NCBI Taxonomy" id="1121301"/>
    <lineage>
        <taxon>Bacteria</taxon>
        <taxon>Bacillati</taxon>
        <taxon>Bacillota</taxon>
        <taxon>Clostridia</taxon>
        <taxon>Peptostreptococcales</taxon>
        <taxon>Caminicellaceae</taxon>
        <taxon>Paramaledivibacter</taxon>
    </lineage>
</organism>
<gene>
    <name evidence="1" type="ORF">SAMN02745912_02457</name>
</gene>
<name>A0A1M6Q7K7_PARC5</name>
<evidence type="ECO:0000313" key="2">
    <source>
        <dbReference type="Proteomes" id="UP000184465"/>
    </source>
</evidence>
<dbReference type="Proteomes" id="UP000184465">
    <property type="component" value="Unassembled WGS sequence"/>
</dbReference>
<protein>
    <submittedName>
        <fullName evidence="1">Uncharacterized protein</fullName>
    </submittedName>
</protein>
<reference evidence="1 2" key="1">
    <citation type="submission" date="2016-11" db="EMBL/GenBank/DDBJ databases">
        <authorList>
            <person name="Jaros S."/>
            <person name="Januszkiewicz K."/>
            <person name="Wedrychowicz H."/>
        </authorList>
    </citation>
    <scope>NUCLEOTIDE SEQUENCE [LARGE SCALE GENOMIC DNA]</scope>
    <source>
        <strain evidence="1 2">DSM 15212</strain>
    </source>
</reference>
<dbReference type="STRING" id="1121301.SAMN02745912_02457"/>
<keyword evidence="2" id="KW-1185">Reference proteome</keyword>